<reference evidence="4" key="1">
    <citation type="journal article" date="2019" name="Int. J. Syst. Evol. Microbiol.">
        <title>The Global Catalogue of Microorganisms (GCM) 10K type strain sequencing project: providing services to taxonomists for standard genome sequencing and annotation.</title>
        <authorList>
            <consortium name="The Broad Institute Genomics Platform"/>
            <consortium name="The Broad Institute Genome Sequencing Center for Infectious Disease"/>
            <person name="Wu L."/>
            <person name="Ma J."/>
        </authorList>
    </citation>
    <scope>NUCLEOTIDE SEQUENCE [LARGE SCALE GENOMIC DNA]</scope>
    <source>
        <strain evidence="4">JCM 11483</strain>
    </source>
</reference>
<evidence type="ECO:0000313" key="4">
    <source>
        <dbReference type="Proteomes" id="UP001501736"/>
    </source>
</evidence>
<proteinExistence type="predicted"/>
<dbReference type="RefSeq" id="WP_344719881.1">
    <property type="nucleotide sequence ID" value="NZ_BAAAYG010000005.1"/>
</dbReference>
<evidence type="ECO:0000256" key="1">
    <source>
        <dbReference type="SAM" id="MobiDB-lite"/>
    </source>
</evidence>
<feature type="compositionally biased region" description="Low complexity" evidence="1">
    <location>
        <begin position="404"/>
        <end position="417"/>
    </location>
</feature>
<dbReference type="Pfam" id="PF13177">
    <property type="entry name" value="DNA_pol3_delta2"/>
    <property type="match status" value="1"/>
</dbReference>
<dbReference type="PANTHER" id="PTHR11669:SF8">
    <property type="entry name" value="DNA POLYMERASE III SUBUNIT DELTA"/>
    <property type="match status" value="1"/>
</dbReference>
<dbReference type="SUPFAM" id="SSF52540">
    <property type="entry name" value="P-loop containing nucleoside triphosphate hydrolases"/>
    <property type="match status" value="1"/>
</dbReference>
<dbReference type="InterPro" id="IPR004622">
    <property type="entry name" value="DNA_pol_HolB"/>
</dbReference>
<accession>A0ABP6RE05</accession>
<feature type="region of interest" description="Disordered" evidence="1">
    <location>
        <begin position="397"/>
        <end position="434"/>
    </location>
</feature>
<dbReference type="InterPro" id="IPR050238">
    <property type="entry name" value="DNA_Rep/Repair_Clamp_Loader"/>
</dbReference>
<protein>
    <submittedName>
        <fullName evidence="3">DNA polymerase III subunit delta</fullName>
    </submittedName>
</protein>
<keyword evidence="4" id="KW-1185">Reference proteome</keyword>
<evidence type="ECO:0000259" key="2">
    <source>
        <dbReference type="SMART" id="SM00382"/>
    </source>
</evidence>
<dbReference type="NCBIfam" id="TIGR00678">
    <property type="entry name" value="holB"/>
    <property type="match status" value="1"/>
</dbReference>
<dbReference type="InterPro" id="IPR027417">
    <property type="entry name" value="P-loop_NTPase"/>
</dbReference>
<dbReference type="Gene3D" id="3.40.50.300">
    <property type="entry name" value="P-loop containing nucleotide triphosphate hydrolases"/>
    <property type="match status" value="1"/>
</dbReference>
<dbReference type="Proteomes" id="UP001501736">
    <property type="component" value="Unassembled WGS sequence"/>
</dbReference>
<gene>
    <name evidence="3" type="ORF">GCM10020260_15160</name>
</gene>
<sequence length="434" mass="46472">MTADPSPAATADDAAGGVFGELVGQQAVVEQLRTAAGSQTPAHAWLFTGPPGSGRSNAALAFAAALNCEVADPAGRGCGACRTCRLITGSSHPAVKVVSTESVSYRIEDVRELITAAQDRPQGGRWRVIVVEDADRMTERATNVLLKAIEEPPPHTIWILCAPSPADVLVTIRSRCRHANLRIPPSDAVAALLVARDGLDAEQAHFAARVAQNHVGVARRLAQNAEVRRRREDVVSLPLRVRTSSDAVQAAAKLVEMNQADAEAESSARLEAEQAALRRSLGLDPEEKIPPKLRSQFKRLEEDHTRRSKRAVADALDRSLIDLTAVFRDLLSLQLGAEVELINEHMRDDLTRHAEAMTAEQALGCLDAISAARSRIGQNVPPQLAMEALMMTFLPQRRPGERTGAGSASRPSSQAGSSSGGGRRRLPRPGDSKA</sequence>
<comment type="caution">
    <text evidence="3">The sequence shown here is derived from an EMBL/GenBank/DDBJ whole genome shotgun (WGS) entry which is preliminary data.</text>
</comment>
<dbReference type="EMBL" id="BAAAYG010000005">
    <property type="protein sequence ID" value="GAA3284507.1"/>
    <property type="molecule type" value="Genomic_DNA"/>
</dbReference>
<evidence type="ECO:0000313" key="3">
    <source>
        <dbReference type="EMBL" id="GAA3284507.1"/>
    </source>
</evidence>
<feature type="domain" description="AAA+ ATPase" evidence="2">
    <location>
        <begin position="41"/>
        <end position="184"/>
    </location>
</feature>
<dbReference type="InterPro" id="IPR003593">
    <property type="entry name" value="AAA+_ATPase"/>
</dbReference>
<dbReference type="NCBIfam" id="NF005926">
    <property type="entry name" value="PRK07940.1"/>
    <property type="match status" value="1"/>
</dbReference>
<dbReference type="PANTHER" id="PTHR11669">
    <property type="entry name" value="REPLICATION FACTOR C / DNA POLYMERASE III GAMMA-TAU SUBUNIT"/>
    <property type="match status" value="1"/>
</dbReference>
<dbReference type="SMART" id="SM00382">
    <property type="entry name" value="AAA"/>
    <property type="match status" value="1"/>
</dbReference>
<name>A0ABP6RE05_9MICC</name>
<organism evidence="3 4">
    <name type="scientific">Nesterenkonia halobia</name>
    <dbReference type="NCBI Taxonomy" id="37922"/>
    <lineage>
        <taxon>Bacteria</taxon>
        <taxon>Bacillati</taxon>
        <taxon>Actinomycetota</taxon>
        <taxon>Actinomycetes</taxon>
        <taxon>Micrococcales</taxon>
        <taxon>Micrococcaceae</taxon>
        <taxon>Nesterenkonia</taxon>
    </lineage>
</organism>